<accession>A0ABN9L2C8</accession>
<dbReference type="Proteomes" id="UP001176940">
    <property type="component" value="Unassembled WGS sequence"/>
</dbReference>
<evidence type="ECO:0000256" key="3">
    <source>
        <dbReference type="ARBA" id="ARBA00022801"/>
    </source>
</evidence>
<sequence length="127" mass="15170">MLAEPLGPVRRYRCGPSWPGDAAGPVRRVCSQRRSCDRKGRVRMTRPRMREHYILHGEETFAVLNRLVKHNKKLFLITNSPFSFVNKGMKHMVGKNWRDLFDVIIVRADKPAFFTDRRKYRHTRRYR</sequence>
<name>A0ABN9L2C8_9NEOB</name>
<evidence type="ECO:0000256" key="4">
    <source>
        <dbReference type="ARBA" id="ARBA00022842"/>
    </source>
</evidence>
<evidence type="ECO:0000256" key="1">
    <source>
        <dbReference type="ARBA" id="ARBA00009589"/>
    </source>
</evidence>
<comment type="similarity">
    <text evidence="1">Belongs to the 5'(3')-deoxyribonucleotidase family.</text>
</comment>
<evidence type="ECO:0000313" key="5">
    <source>
        <dbReference type="EMBL" id="CAJ0931541.1"/>
    </source>
</evidence>
<dbReference type="EMBL" id="CAUEEQ010007776">
    <property type="protein sequence ID" value="CAJ0931541.1"/>
    <property type="molecule type" value="Genomic_DNA"/>
</dbReference>
<keyword evidence="3" id="KW-0378">Hydrolase</keyword>
<comment type="caution">
    <text evidence="5">The sequence shown here is derived from an EMBL/GenBank/DDBJ whole genome shotgun (WGS) entry which is preliminary data.</text>
</comment>
<proteinExistence type="inferred from homology"/>
<evidence type="ECO:0000313" key="6">
    <source>
        <dbReference type="Proteomes" id="UP001176940"/>
    </source>
</evidence>
<keyword evidence="6" id="KW-1185">Reference proteome</keyword>
<dbReference type="InterPro" id="IPR023214">
    <property type="entry name" value="HAD_sf"/>
</dbReference>
<dbReference type="InterPro" id="IPR008380">
    <property type="entry name" value="HAD-SF_hydro_IG_5-nucl"/>
</dbReference>
<dbReference type="SUPFAM" id="SSF56784">
    <property type="entry name" value="HAD-like"/>
    <property type="match status" value="1"/>
</dbReference>
<dbReference type="PANTHER" id="PTHR12103">
    <property type="entry name" value="5'-NUCLEOTIDASE DOMAIN-CONTAINING"/>
    <property type="match status" value="1"/>
</dbReference>
<gene>
    <name evidence="5" type="ORF">RIMI_LOCUS4737595</name>
</gene>
<dbReference type="PANTHER" id="PTHR12103:SF14">
    <property type="entry name" value="5'-NUCLEOTIDASE DOMAIN-CONTAINING PROTEIN 2"/>
    <property type="match status" value="1"/>
</dbReference>
<dbReference type="Pfam" id="PF05761">
    <property type="entry name" value="5_nucleotid"/>
    <property type="match status" value="1"/>
</dbReference>
<evidence type="ECO:0000256" key="2">
    <source>
        <dbReference type="ARBA" id="ARBA00022723"/>
    </source>
</evidence>
<dbReference type="InterPro" id="IPR036412">
    <property type="entry name" value="HAD-like_sf"/>
</dbReference>
<keyword evidence="4" id="KW-0460">Magnesium</keyword>
<reference evidence="5" key="1">
    <citation type="submission" date="2023-07" db="EMBL/GenBank/DDBJ databases">
        <authorList>
            <person name="Stuckert A."/>
        </authorList>
    </citation>
    <scope>NUCLEOTIDE SEQUENCE</scope>
</reference>
<keyword evidence="2" id="KW-0479">Metal-binding</keyword>
<dbReference type="Gene3D" id="3.40.50.1000">
    <property type="entry name" value="HAD superfamily/HAD-like"/>
    <property type="match status" value="1"/>
</dbReference>
<organism evidence="5 6">
    <name type="scientific">Ranitomeya imitator</name>
    <name type="common">mimic poison frog</name>
    <dbReference type="NCBI Taxonomy" id="111125"/>
    <lineage>
        <taxon>Eukaryota</taxon>
        <taxon>Metazoa</taxon>
        <taxon>Chordata</taxon>
        <taxon>Craniata</taxon>
        <taxon>Vertebrata</taxon>
        <taxon>Euteleostomi</taxon>
        <taxon>Amphibia</taxon>
        <taxon>Batrachia</taxon>
        <taxon>Anura</taxon>
        <taxon>Neobatrachia</taxon>
        <taxon>Hyloidea</taxon>
        <taxon>Dendrobatidae</taxon>
        <taxon>Dendrobatinae</taxon>
        <taxon>Ranitomeya</taxon>
    </lineage>
</organism>
<protein>
    <recommendedName>
        <fullName evidence="7">5'-nucleotidase</fullName>
    </recommendedName>
</protein>
<evidence type="ECO:0008006" key="7">
    <source>
        <dbReference type="Google" id="ProtNLM"/>
    </source>
</evidence>